<comment type="caution">
    <text evidence="1">The sequence shown here is derived from an EMBL/GenBank/DDBJ whole genome shotgun (WGS) entry which is preliminary data.</text>
</comment>
<accession>A0ACA9MXT8</accession>
<proteinExistence type="predicted"/>
<dbReference type="Proteomes" id="UP000789860">
    <property type="component" value="Unassembled WGS sequence"/>
</dbReference>
<sequence length="95" mass="10114">SLVDIGGSLAIASKGMVATGVSTDMNISYVGSAKEGDILLMNAECVKLGKTLAFTIMELYTKTDGRLIAQGRHTKFVGIAHNHPNNIFKINSSKM</sequence>
<evidence type="ECO:0000313" key="2">
    <source>
        <dbReference type="Proteomes" id="UP000789860"/>
    </source>
</evidence>
<protein>
    <submittedName>
        <fullName evidence="1">1420_t:CDS:1</fullName>
    </submittedName>
</protein>
<organism evidence="1 2">
    <name type="scientific">Scutellospora calospora</name>
    <dbReference type="NCBI Taxonomy" id="85575"/>
    <lineage>
        <taxon>Eukaryota</taxon>
        <taxon>Fungi</taxon>
        <taxon>Fungi incertae sedis</taxon>
        <taxon>Mucoromycota</taxon>
        <taxon>Glomeromycotina</taxon>
        <taxon>Glomeromycetes</taxon>
        <taxon>Diversisporales</taxon>
        <taxon>Gigasporaceae</taxon>
        <taxon>Scutellospora</taxon>
    </lineage>
</organism>
<name>A0ACA9MXT8_9GLOM</name>
<evidence type="ECO:0000313" key="1">
    <source>
        <dbReference type="EMBL" id="CAG8618649.1"/>
    </source>
</evidence>
<feature type="non-terminal residue" evidence="1">
    <location>
        <position position="1"/>
    </location>
</feature>
<keyword evidence="2" id="KW-1185">Reference proteome</keyword>
<gene>
    <name evidence="1" type="ORF">SCALOS_LOCUS7570</name>
</gene>
<dbReference type="EMBL" id="CAJVPM010017200">
    <property type="protein sequence ID" value="CAG8618649.1"/>
    <property type="molecule type" value="Genomic_DNA"/>
</dbReference>
<reference evidence="1" key="1">
    <citation type="submission" date="2021-06" db="EMBL/GenBank/DDBJ databases">
        <authorList>
            <person name="Kallberg Y."/>
            <person name="Tangrot J."/>
            <person name="Rosling A."/>
        </authorList>
    </citation>
    <scope>NUCLEOTIDE SEQUENCE</scope>
    <source>
        <strain evidence="1">AU212A</strain>
    </source>
</reference>